<accession>A0A5J4S030</accession>
<dbReference type="InterPro" id="IPR055270">
    <property type="entry name" value="Glyco_tran_10_C"/>
</dbReference>
<dbReference type="AlphaFoldDB" id="A0A5J4S030"/>
<dbReference type="EMBL" id="SNRY01000531">
    <property type="protein sequence ID" value="KAA6339517.1"/>
    <property type="molecule type" value="Genomic_DNA"/>
</dbReference>
<dbReference type="SUPFAM" id="SSF53756">
    <property type="entry name" value="UDP-Glycosyltransferase/glycogen phosphorylase"/>
    <property type="match status" value="1"/>
</dbReference>
<feature type="domain" description="Fucosyltransferase C-terminal" evidence="4">
    <location>
        <begin position="121"/>
        <end position="248"/>
    </location>
</feature>
<sequence length="330" mass="39292">MKEIKIYFTDFWSSFVVEESFIYQYLSLYYKVIITPTPDYLFYSCGGFRHLKYNNCIKIFYTGENIVPDFNLCDYGIGFQHLQFEDRFIRFPLFLTHKNGWEELKKLESKENISPHLANRKFCNFVYSNGKESDPLRELFFHELSRYKKVDSGGRYLNNIGKAVIDKLDFIKEYKFTIAMENSSLSGYTTEKIIDPMKVNSIPVYYGDPNIAVDFNLNAIIHVKDKHSIKQAIEEVIYLDNDDNAYTTKLAQPWFSREHIKDYYDRKLHSFFDRIFEQPLESAYRTTNYAWAGHYKQTLSHVCFLTKNYFFNKTWGAIDRLKKIHEKTKS</sequence>
<dbReference type="GO" id="GO:0008417">
    <property type="term" value="F:fucosyltransferase activity"/>
    <property type="evidence" value="ECO:0007669"/>
    <property type="project" value="InterPro"/>
</dbReference>
<keyword evidence="3" id="KW-0808">Transferase</keyword>
<evidence type="ECO:0000313" key="6">
    <source>
        <dbReference type="EMBL" id="KAA6339517.1"/>
    </source>
</evidence>
<organism evidence="6">
    <name type="scientific">termite gut metagenome</name>
    <dbReference type="NCBI Taxonomy" id="433724"/>
    <lineage>
        <taxon>unclassified sequences</taxon>
        <taxon>metagenomes</taxon>
        <taxon>organismal metagenomes</taxon>
    </lineage>
</organism>
<dbReference type="InterPro" id="IPR041058">
    <property type="entry name" value="FucT_N"/>
</dbReference>
<dbReference type="InterPro" id="IPR001503">
    <property type="entry name" value="Glyco_trans_10"/>
</dbReference>
<feature type="domain" description="Alpha-(1,3)-fucosyltransferase FucT N-terminal" evidence="5">
    <location>
        <begin position="6"/>
        <end position="95"/>
    </location>
</feature>
<comment type="similarity">
    <text evidence="1">Belongs to the glycosyltransferase 10 family.</text>
</comment>
<keyword evidence="2" id="KW-0328">Glycosyltransferase</keyword>
<proteinExistence type="inferred from homology"/>
<dbReference type="GO" id="GO:0016020">
    <property type="term" value="C:membrane"/>
    <property type="evidence" value="ECO:0007669"/>
    <property type="project" value="InterPro"/>
</dbReference>
<reference evidence="6" key="1">
    <citation type="submission" date="2019-03" db="EMBL/GenBank/DDBJ databases">
        <title>Single cell metagenomics reveals metabolic interactions within the superorganism composed of flagellate Streblomastix strix and complex community of Bacteroidetes bacteria on its surface.</title>
        <authorList>
            <person name="Treitli S.C."/>
            <person name="Kolisko M."/>
            <person name="Husnik F."/>
            <person name="Keeling P."/>
            <person name="Hampl V."/>
        </authorList>
    </citation>
    <scope>NUCLEOTIDE SEQUENCE</scope>
    <source>
        <strain evidence="6">STM</strain>
    </source>
</reference>
<name>A0A5J4S030_9ZZZZ</name>
<gene>
    <name evidence="6" type="ORF">EZS27_012560</name>
</gene>
<evidence type="ECO:0000259" key="5">
    <source>
        <dbReference type="Pfam" id="PF18025"/>
    </source>
</evidence>
<evidence type="ECO:0000256" key="2">
    <source>
        <dbReference type="ARBA" id="ARBA00022676"/>
    </source>
</evidence>
<dbReference type="InterPro" id="IPR038577">
    <property type="entry name" value="GT10-like_C_sf"/>
</dbReference>
<dbReference type="PANTHER" id="PTHR11929:SF194">
    <property type="entry name" value="ALPHA-(1,3)-FUCOSYLTRANSFERASE 10"/>
    <property type="match status" value="1"/>
</dbReference>
<evidence type="ECO:0000256" key="3">
    <source>
        <dbReference type="ARBA" id="ARBA00022679"/>
    </source>
</evidence>
<evidence type="ECO:0000259" key="4">
    <source>
        <dbReference type="Pfam" id="PF00852"/>
    </source>
</evidence>
<dbReference type="Pfam" id="PF18025">
    <property type="entry name" value="FucT_N"/>
    <property type="match status" value="1"/>
</dbReference>
<dbReference type="PANTHER" id="PTHR11929">
    <property type="entry name" value="ALPHA- 1,3 -FUCOSYLTRANSFERASE"/>
    <property type="match status" value="1"/>
</dbReference>
<comment type="caution">
    <text evidence="6">The sequence shown here is derived from an EMBL/GenBank/DDBJ whole genome shotgun (WGS) entry which is preliminary data.</text>
</comment>
<dbReference type="Pfam" id="PF00852">
    <property type="entry name" value="Glyco_transf_10"/>
    <property type="match status" value="1"/>
</dbReference>
<protein>
    <submittedName>
        <fullName evidence="6">Uncharacterized protein</fullName>
    </submittedName>
</protein>
<evidence type="ECO:0000256" key="1">
    <source>
        <dbReference type="ARBA" id="ARBA00008919"/>
    </source>
</evidence>
<dbReference type="Gene3D" id="3.40.50.11660">
    <property type="entry name" value="Glycosyl transferase family 10, C-terminal domain"/>
    <property type="match status" value="1"/>
</dbReference>